<dbReference type="EMBL" id="JAODOR010000008">
    <property type="protein sequence ID" value="MCT9002027.1"/>
    <property type="molecule type" value="Genomic_DNA"/>
</dbReference>
<feature type="transmembrane region" description="Helical" evidence="2">
    <location>
        <begin position="58"/>
        <end position="81"/>
    </location>
</feature>
<proteinExistence type="predicted"/>
<comment type="caution">
    <text evidence="3">The sequence shown here is derived from an EMBL/GenBank/DDBJ whole genome shotgun (WGS) entry which is preliminary data.</text>
</comment>
<feature type="region of interest" description="Disordered" evidence="1">
    <location>
        <begin position="165"/>
        <end position="260"/>
    </location>
</feature>
<feature type="compositionally biased region" description="Pro residues" evidence="1">
    <location>
        <begin position="184"/>
        <end position="260"/>
    </location>
</feature>
<keyword evidence="2" id="KW-0812">Transmembrane</keyword>
<dbReference type="Proteomes" id="UP001300496">
    <property type="component" value="Unassembled WGS sequence"/>
</dbReference>
<evidence type="ECO:0000313" key="3">
    <source>
        <dbReference type="EMBL" id="MCT9002027.1"/>
    </source>
</evidence>
<keyword evidence="4" id="KW-1185">Reference proteome</keyword>
<keyword evidence="2" id="KW-0472">Membrane</keyword>
<dbReference type="RefSeq" id="WP_261606569.1">
    <property type="nucleotide sequence ID" value="NZ_JAODOR010000008.1"/>
</dbReference>
<keyword evidence="2" id="KW-1133">Transmembrane helix</keyword>
<evidence type="ECO:0000313" key="4">
    <source>
        <dbReference type="Proteomes" id="UP001300496"/>
    </source>
</evidence>
<organism evidence="3 4">
    <name type="scientific">Microbacterium memoriense</name>
    <dbReference type="NCBI Taxonomy" id="2978350"/>
    <lineage>
        <taxon>Bacteria</taxon>
        <taxon>Bacillati</taxon>
        <taxon>Actinomycetota</taxon>
        <taxon>Actinomycetes</taxon>
        <taxon>Micrococcales</taxon>
        <taxon>Microbacteriaceae</taxon>
        <taxon>Microbacterium</taxon>
    </lineage>
</organism>
<gene>
    <name evidence="3" type="ORF">N4R40_06570</name>
</gene>
<feature type="transmembrane region" description="Helical" evidence="2">
    <location>
        <begin position="117"/>
        <end position="134"/>
    </location>
</feature>
<sequence>MLDNTGSTAAAAALLIFGFFLFIVAIAAYVIGSFFLMKVFEKAGVEGKWRAWVPVYNFMVFAKLGDVSPWAMLIAIGAAAVLNQVPVIGGIVALLPLAVSAIAAWRVGLKLQKQTPWVVLYVFLALVWLGINAFDRSRWNPVVGPAPWAGNSLLADSTVWAGVPVQPQPAPGSVPPAGSAPAPGYTPPAPPVGHAPPAPPAGYTPPPAPPAGTTPPAPPVGYEPPPAPPAGATPPAPPTGVTPPPAADEPPPAPTGDPKL</sequence>
<feature type="transmembrane region" description="Helical" evidence="2">
    <location>
        <begin position="87"/>
        <end position="105"/>
    </location>
</feature>
<name>A0ABT2PBR7_9MICO</name>
<dbReference type="PRINTS" id="PR01217">
    <property type="entry name" value="PRICHEXTENSN"/>
</dbReference>
<reference evidence="3 4" key="1">
    <citation type="journal article" date="2024" name="Int. J. Syst. Evol. Microbiol.">
        <title>Microbacterium memoriense sp. nov., a member of the Actinomycetota from marine beach sediment of the north coast of Portugal.</title>
        <authorList>
            <person name="Santos J.D.N.D."/>
            <person name="Klimek D."/>
            <person name="Calusinska M."/>
            <person name="Lobo-da-Cunha A."/>
            <person name="Catita J."/>
            <person name="Goncalves H."/>
            <person name="Gonzalez I."/>
            <person name="Lage O.M."/>
        </authorList>
    </citation>
    <scope>NUCLEOTIDE SEQUENCE [LARGE SCALE GENOMIC DNA]</scope>
    <source>
        <strain evidence="3 4">PMIC_1C1B</strain>
    </source>
</reference>
<accession>A0ABT2PBR7</accession>
<evidence type="ECO:0000256" key="1">
    <source>
        <dbReference type="SAM" id="MobiDB-lite"/>
    </source>
</evidence>
<evidence type="ECO:0000256" key="2">
    <source>
        <dbReference type="SAM" id="Phobius"/>
    </source>
</evidence>
<feature type="transmembrane region" description="Helical" evidence="2">
    <location>
        <begin position="12"/>
        <end position="37"/>
    </location>
</feature>
<protein>
    <submittedName>
        <fullName evidence="3">Large exoprotein</fullName>
    </submittedName>
</protein>